<dbReference type="Proteomes" id="UP000295136">
    <property type="component" value="Unassembled WGS sequence"/>
</dbReference>
<dbReference type="EMBL" id="SMLD01000031">
    <property type="protein sequence ID" value="TDE54634.1"/>
    <property type="molecule type" value="Genomic_DNA"/>
</dbReference>
<keyword evidence="2" id="KW-0812">Transmembrane</keyword>
<feature type="compositionally biased region" description="Polar residues" evidence="1">
    <location>
        <begin position="35"/>
        <end position="44"/>
    </location>
</feature>
<dbReference type="AlphaFoldDB" id="A0A4R5FPQ2"/>
<evidence type="ECO:0000313" key="3">
    <source>
        <dbReference type="EMBL" id="TDE54634.1"/>
    </source>
</evidence>
<feature type="transmembrane region" description="Helical" evidence="2">
    <location>
        <begin position="197"/>
        <end position="220"/>
    </location>
</feature>
<feature type="transmembrane region" description="Helical" evidence="2">
    <location>
        <begin position="258"/>
        <end position="278"/>
    </location>
</feature>
<evidence type="ECO:0008006" key="5">
    <source>
        <dbReference type="Google" id="ProtNLM"/>
    </source>
</evidence>
<evidence type="ECO:0000256" key="2">
    <source>
        <dbReference type="SAM" id="Phobius"/>
    </source>
</evidence>
<sequence>MLRHRGISVGSSSTYFNSNEKAMNQRQLPGGKTTALRTLSNSPTARPRRPATMDIGAGLVAALTAAVVAILTFGVQATVAPREVPLGIVISGPEPSRVTDQLAASSGETVLWHPLGSNEANDALAAGAIVGYLTVSIGVNGSVEATSTTSGQTHPNATVAAEQILRQAATGIVAATTPSAAPVAATVVHPVSPVGRIAPLALVSALWIGGMISTVVARLLRRRTGARAPEGGIGMVIAFGLAAPAALLATVGSWGDGVAWTAGAVAMTFLTATAFAAFHGALARLLGWASLPLIGLLYLIGAPMATQPPELLAPVYRLLAWSWSPLRITVDETRAQLFAPQQSTALAYGVLGTFLLAGLVVIALTRHSKIASR</sequence>
<proteinExistence type="predicted"/>
<feature type="transmembrane region" description="Helical" evidence="2">
    <location>
        <begin position="55"/>
        <end position="75"/>
    </location>
</feature>
<evidence type="ECO:0000256" key="1">
    <source>
        <dbReference type="SAM" id="MobiDB-lite"/>
    </source>
</evidence>
<keyword evidence="2" id="KW-1133">Transmembrane helix</keyword>
<feature type="compositionally biased region" description="Polar residues" evidence="1">
    <location>
        <begin position="9"/>
        <end position="27"/>
    </location>
</feature>
<keyword evidence="2" id="KW-0472">Membrane</keyword>
<comment type="caution">
    <text evidence="3">The sequence shown here is derived from an EMBL/GenBank/DDBJ whole genome shotgun (WGS) entry which is preliminary data.</text>
</comment>
<feature type="region of interest" description="Disordered" evidence="1">
    <location>
        <begin position="1"/>
        <end position="50"/>
    </location>
</feature>
<accession>A0A4R5FPQ2</accession>
<feature type="transmembrane region" description="Helical" evidence="2">
    <location>
        <begin position="345"/>
        <end position="364"/>
    </location>
</feature>
<dbReference type="RefSeq" id="WP_132630817.1">
    <property type="nucleotide sequence ID" value="NZ_SMLD01000031.1"/>
</dbReference>
<protein>
    <recommendedName>
        <fullName evidence="5">DUF3533 domain-containing protein</fullName>
    </recommendedName>
</protein>
<name>A0A4R5FPQ2_9ACTN</name>
<keyword evidence="4" id="KW-1185">Reference proteome</keyword>
<feature type="transmembrane region" description="Helical" evidence="2">
    <location>
        <begin position="285"/>
        <end position="305"/>
    </location>
</feature>
<gene>
    <name evidence="3" type="ORF">E1295_14655</name>
</gene>
<evidence type="ECO:0000313" key="4">
    <source>
        <dbReference type="Proteomes" id="UP000295136"/>
    </source>
</evidence>
<feature type="transmembrane region" description="Helical" evidence="2">
    <location>
        <begin position="232"/>
        <end position="252"/>
    </location>
</feature>
<organism evidence="3 4">
    <name type="scientific">Nonomuraea mesophila</name>
    <dbReference type="NCBI Taxonomy" id="2530382"/>
    <lineage>
        <taxon>Bacteria</taxon>
        <taxon>Bacillati</taxon>
        <taxon>Actinomycetota</taxon>
        <taxon>Actinomycetes</taxon>
        <taxon>Streptosporangiales</taxon>
        <taxon>Streptosporangiaceae</taxon>
        <taxon>Nonomuraea</taxon>
    </lineage>
</organism>
<reference evidence="3 4" key="1">
    <citation type="submission" date="2019-03" db="EMBL/GenBank/DDBJ databases">
        <title>Draft genome sequences of novel Actinobacteria.</title>
        <authorList>
            <person name="Sahin N."/>
            <person name="Ay H."/>
            <person name="Saygin H."/>
        </authorList>
    </citation>
    <scope>NUCLEOTIDE SEQUENCE [LARGE SCALE GENOMIC DNA]</scope>
    <source>
        <strain evidence="3 4">6K102</strain>
    </source>
</reference>